<dbReference type="Gene3D" id="3.40.50.1820">
    <property type="entry name" value="alpha/beta hydrolase"/>
    <property type="match status" value="1"/>
</dbReference>
<evidence type="ECO:0000259" key="2">
    <source>
        <dbReference type="SMART" id="SM00939"/>
    </source>
</evidence>
<organism evidence="3 4">
    <name type="scientific">Kutzneria viridogrisea</name>
    <dbReference type="NCBI Taxonomy" id="47990"/>
    <lineage>
        <taxon>Bacteria</taxon>
        <taxon>Bacillati</taxon>
        <taxon>Actinomycetota</taxon>
        <taxon>Actinomycetes</taxon>
        <taxon>Pseudonocardiales</taxon>
        <taxon>Pseudonocardiaceae</taxon>
        <taxon>Kutzneria</taxon>
    </lineage>
</organism>
<dbReference type="SUPFAM" id="SSF53474">
    <property type="entry name" value="alpha/beta-Hydrolases"/>
    <property type="match status" value="1"/>
</dbReference>
<dbReference type="Gene3D" id="1.10.3020.10">
    <property type="entry name" value="alpha-amino acid ester hydrolase ( Helical cap domain)"/>
    <property type="match status" value="1"/>
</dbReference>
<dbReference type="RefSeq" id="WP_182836258.1">
    <property type="nucleotide sequence ID" value="NZ_BAAABQ010000041.1"/>
</dbReference>
<comment type="caution">
    <text evidence="3">The sequence shown here is derived from an EMBL/GenBank/DDBJ whole genome shotgun (WGS) entry which is preliminary data.</text>
</comment>
<dbReference type="Pfam" id="PF02129">
    <property type="entry name" value="Peptidase_S15"/>
    <property type="match status" value="1"/>
</dbReference>
<dbReference type="InterPro" id="IPR008979">
    <property type="entry name" value="Galactose-bd-like_sf"/>
</dbReference>
<dbReference type="InterPro" id="IPR029058">
    <property type="entry name" value="AB_hydrolase_fold"/>
</dbReference>
<keyword evidence="1" id="KW-0378">Hydrolase</keyword>
<dbReference type="InterPro" id="IPR000383">
    <property type="entry name" value="Xaa-Pro-like_dom"/>
</dbReference>
<dbReference type="InterPro" id="IPR050585">
    <property type="entry name" value="Xaa-Pro_dipeptidyl-ppase/CocE"/>
</dbReference>
<evidence type="ECO:0000313" key="3">
    <source>
        <dbReference type="EMBL" id="MBA8923517.1"/>
    </source>
</evidence>
<reference evidence="3 4" key="1">
    <citation type="submission" date="2020-08" db="EMBL/GenBank/DDBJ databases">
        <title>Genomic Encyclopedia of Archaeal and Bacterial Type Strains, Phase II (KMG-II): from individual species to whole genera.</title>
        <authorList>
            <person name="Goeker M."/>
        </authorList>
    </citation>
    <scope>NUCLEOTIDE SEQUENCE [LARGE SCALE GENOMIC DNA]</scope>
    <source>
        <strain evidence="3 4">DSM 43850</strain>
    </source>
</reference>
<dbReference type="SUPFAM" id="SSF49785">
    <property type="entry name" value="Galactose-binding domain-like"/>
    <property type="match status" value="1"/>
</dbReference>
<dbReference type="InterPro" id="IPR013736">
    <property type="entry name" value="Xaa-Pro_dipept_C"/>
</dbReference>
<dbReference type="Proteomes" id="UP000517916">
    <property type="component" value="Unassembled WGS sequence"/>
</dbReference>
<dbReference type="Pfam" id="PF08530">
    <property type="entry name" value="PepX_C"/>
    <property type="match status" value="1"/>
</dbReference>
<dbReference type="PANTHER" id="PTHR43056">
    <property type="entry name" value="PEPTIDASE S9 PROLYL OLIGOPEPTIDASE"/>
    <property type="match status" value="1"/>
</dbReference>
<keyword evidence="4" id="KW-1185">Reference proteome</keyword>
<evidence type="ECO:0000256" key="1">
    <source>
        <dbReference type="ARBA" id="ARBA00022801"/>
    </source>
</evidence>
<gene>
    <name evidence="3" type="ORF">BC739_000714</name>
</gene>
<sequence>MSSIRRILWARRIPTGDGDLVADVVFPPGHDETTGPLPTLVARTPYGRQSFLREVWLRLVDRGYVLVACDLRGRGDSDGRFAPWQRDTGDGVTVIEWAAAQPWSDGRVGTIGGSYDGLTQWWAAAGRPAPLRCIVPMAVGVRGRPGGRPFMDTGIPWQYWMWWFALTAGRTRQDVTAPAWGRHWAHRPLRTFHEAVGFPTAAWPDYVEGRIDCLGPGWRLSEEELAAVDLPALIVLGWWDDLTTLETWQALQAGPHAANKHLLVGAWDHVGNIVPRARLGGEDVSAGSLDPLAVVGEFLDRHLKGGTVPELPRARMWHSGANRWEDLAGYPGGTGERVLHLALDESGSGVLRRDASGPDTTDEWLHDAADPVATLTPLDAFAWSDPPHDQRYLEARPDVRVYTSAPLTAPVTVSGRGRFELSVSADAADADVFAWITDVHPDGRSMLPAGFELEGRRLSVRNGPRPEPLTDGEVVRVGVDAQWLHHTFAAGHRIRVLISSAFTPTCAPATGSDAHWADQEHGRPFAVRVHHGPTHPSTVHLPLQ</sequence>
<dbReference type="SMART" id="SM00939">
    <property type="entry name" value="PepX_C"/>
    <property type="match status" value="1"/>
</dbReference>
<name>A0ABR6B9J7_9PSEU</name>
<dbReference type="PANTHER" id="PTHR43056:SF10">
    <property type="entry name" value="COCE_NOND FAMILY, PUTATIVE (AFU_ORTHOLOGUE AFUA_7G00600)-RELATED"/>
    <property type="match status" value="1"/>
</dbReference>
<dbReference type="EMBL" id="JACJID010000001">
    <property type="protein sequence ID" value="MBA8923517.1"/>
    <property type="molecule type" value="Genomic_DNA"/>
</dbReference>
<feature type="domain" description="Xaa-Pro dipeptidyl-peptidase C-terminal" evidence="2">
    <location>
        <begin position="296"/>
        <end position="540"/>
    </location>
</feature>
<dbReference type="InterPro" id="IPR005674">
    <property type="entry name" value="CocE/Ser_esterase"/>
</dbReference>
<dbReference type="NCBIfam" id="TIGR00976">
    <property type="entry name" value="CocE_NonD"/>
    <property type="match status" value="1"/>
</dbReference>
<evidence type="ECO:0000313" key="4">
    <source>
        <dbReference type="Proteomes" id="UP000517916"/>
    </source>
</evidence>
<proteinExistence type="predicted"/>
<protein>
    <recommendedName>
        <fullName evidence="2">Xaa-Pro dipeptidyl-peptidase C-terminal domain-containing protein</fullName>
    </recommendedName>
</protein>
<accession>A0ABR6B9J7</accession>
<dbReference type="Gene3D" id="2.60.120.260">
    <property type="entry name" value="Galactose-binding domain-like"/>
    <property type="match status" value="1"/>
</dbReference>